<keyword evidence="2" id="KW-1185">Reference proteome</keyword>
<evidence type="ECO:0000313" key="1">
    <source>
        <dbReference type="EMBL" id="MCP0886435.1"/>
    </source>
</evidence>
<dbReference type="AlphaFoldDB" id="A0A9X2FJ81"/>
<comment type="caution">
    <text evidence="1">The sequence shown here is derived from an EMBL/GenBank/DDBJ whole genome shotgun (WGS) entry which is preliminary data.</text>
</comment>
<sequence length="153" mass="18221">MQMSKMLDITLKSPLDSLFPIKQVNEKEILASIYSNLSCNLSQTMLMLKQKTTNEILDQYCQTLYCFLWIGIKRNWLHNLLIDAELEEKIQSKWTSQSYNVMYLILQQQLNKSYFENNMKSFEHAWHIFLKLGCVDLKFNFKEIEANYIKLFG</sequence>
<dbReference type="RefSeq" id="WP_253359565.1">
    <property type="nucleotide sequence ID" value="NZ_JAIULA010000005.1"/>
</dbReference>
<dbReference type="EMBL" id="JAIULA010000005">
    <property type="protein sequence ID" value="MCP0886435.1"/>
    <property type="molecule type" value="Genomic_DNA"/>
</dbReference>
<gene>
    <name evidence="1" type="ORF">LB941_03675</name>
</gene>
<protein>
    <recommendedName>
        <fullName evidence="3">dUTPase</fullName>
    </recommendedName>
</protein>
<accession>A0A9X2FJ81</accession>
<reference evidence="1 2" key="1">
    <citation type="journal article" date="2023" name="Int. J. Syst. Evol. Microbiol.">
        <title>Ligilactobacillus ubinensis sp. nov., a novel species isolated from the wild ferment of a durian fruit (Durio zibethinus).</title>
        <authorList>
            <person name="Heng Y.C."/>
            <person name="Menon N."/>
            <person name="Chen B."/>
            <person name="Loo B.Z.L."/>
            <person name="Wong G.W.J."/>
            <person name="Lim A.C.H."/>
            <person name="Silvaraju S."/>
            <person name="Kittelmann S."/>
        </authorList>
    </citation>
    <scope>NUCLEOTIDE SEQUENCE [LARGE SCALE GENOMIC DNA]</scope>
    <source>
        <strain evidence="1 2">WILCCON 0076</strain>
    </source>
</reference>
<dbReference type="Proteomes" id="UP001139006">
    <property type="component" value="Unassembled WGS sequence"/>
</dbReference>
<evidence type="ECO:0000313" key="2">
    <source>
        <dbReference type="Proteomes" id="UP001139006"/>
    </source>
</evidence>
<evidence type="ECO:0008006" key="3">
    <source>
        <dbReference type="Google" id="ProtNLM"/>
    </source>
</evidence>
<name>A0A9X2FJ81_9LACO</name>
<organism evidence="1 2">
    <name type="scientific">Ligilactobacillus ubinensis</name>
    <dbReference type="NCBI Taxonomy" id="2876789"/>
    <lineage>
        <taxon>Bacteria</taxon>
        <taxon>Bacillati</taxon>
        <taxon>Bacillota</taxon>
        <taxon>Bacilli</taxon>
        <taxon>Lactobacillales</taxon>
        <taxon>Lactobacillaceae</taxon>
        <taxon>Ligilactobacillus</taxon>
    </lineage>
</organism>
<proteinExistence type="predicted"/>